<accession>A0A8K0MSF8</accession>
<protein>
    <submittedName>
        <fullName evidence="2">Uncharacterized protein</fullName>
    </submittedName>
</protein>
<name>A0A8K0MSF8_9ROSA</name>
<sequence length="237" mass="26490">MAKEEEEKGKMLAHFLVNPKGLFDFLGFEYENRWRRRRGITLVTGGDEYYLSTAIMTDDRALLFGAHYPQLSGFQFTSLFFKLWAQFDLWFPIVCTGYTPNYGAPSSAPPPPSPPNNGYAPQAQAQAQAPQGHYSSPQQQQPQYPPGYYPQQHQSPGYNYPPQPAPGYYSPQPTPGYFPPQPSPYPGSQAKPNRKNKKEKLSRQNIHHISNQSGNNTGDHSGGINIGTFTGADEDDD</sequence>
<dbReference type="AlphaFoldDB" id="A0A8K0MSF8"/>
<dbReference type="EMBL" id="VOIH02000001">
    <property type="protein sequence ID" value="KAF3456334.1"/>
    <property type="molecule type" value="Genomic_DNA"/>
</dbReference>
<evidence type="ECO:0000313" key="3">
    <source>
        <dbReference type="Proteomes" id="UP000796880"/>
    </source>
</evidence>
<proteinExistence type="predicted"/>
<feature type="compositionally biased region" description="Low complexity" evidence="1">
    <location>
        <begin position="116"/>
        <end position="142"/>
    </location>
</feature>
<comment type="caution">
    <text evidence="2">The sequence shown here is derived from an EMBL/GenBank/DDBJ whole genome shotgun (WGS) entry which is preliminary data.</text>
</comment>
<feature type="compositionally biased region" description="Low complexity" evidence="1">
    <location>
        <begin position="149"/>
        <end position="158"/>
    </location>
</feature>
<gene>
    <name evidence="2" type="ORF">FNV43_RR00984</name>
</gene>
<feature type="compositionally biased region" description="Polar residues" evidence="1">
    <location>
        <begin position="203"/>
        <end position="219"/>
    </location>
</feature>
<evidence type="ECO:0000313" key="2">
    <source>
        <dbReference type="EMBL" id="KAF3456334.1"/>
    </source>
</evidence>
<feature type="compositionally biased region" description="Pro residues" evidence="1">
    <location>
        <begin position="172"/>
        <end position="185"/>
    </location>
</feature>
<feature type="region of interest" description="Disordered" evidence="1">
    <location>
        <begin position="104"/>
        <end position="237"/>
    </location>
</feature>
<evidence type="ECO:0000256" key="1">
    <source>
        <dbReference type="SAM" id="MobiDB-lite"/>
    </source>
</evidence>
<organism evidence="2 3">
    <name type="scientific">Rhamnella rubrinervis</name>
    <dbReference type="NCBI Taxonomy" id="2594499"/>
    <lineage>
        <taxon>Eukaryota</taxon>
        <taxon>Viridiplantae</taxon>
        <taxon>Streptophyta</taxon>
        <taxon>Embryophyta</taxon>
        <taxon>Tracheophyta</taxon>
        <taxon>Spermatophyta</taxon>
        <taxon>Magnoliopsida</taxon>
        <taxon>eudicotyledons</taxon>
        <taxon>Gunneridae</taxon>
        <taxon>Pentapetalae</taxon>
        <taxon>rosids</taxon>
        <taxon>fabids</taxon>
        <taxon>Rosales</taxon>
        <taxon>Rhamnaceae</taxon>
        <taxon>rhamnoid group</taxon>
        <taxon>Rhamneae</taxon>
        <taxon>Rhamnella</taxon>
    </lineage>
</organism>
<reference evidence="2" key="1">
    <citation type="submission" date="2020-03" db="EMBL/GenBank/DDBJ databases">
        <title>A high-quality chromosome-level genome assembly of a woody plant with both climbing and erect habits, Rhamnella rubrinervis.</title>
        <authorList>
            <person name="Lu Z."/>
            <person name="Yang Y."/>
            <person name="Zhu X."/>
            <person name="Sun Y."/>
        </authorList>
    </citation>
    <scope>NUCLEOTIDE SEQUENCE</scope>
    <source>
        <strain evidence="2">BYM</strain>
        <tissue evidence="2">Leaf</tissue>
    </source>
</reference>
<dbReference type="Proteomes" id="UP000796880">
    <property type="component" value="Unassembled WGS sequence"/>
</dbReference>
<keyword evidence="3" id="KW-1185">Reference proteome</keyword>